<evidence type="ECO:0000313" key="7">
    <source>
        <dbReference type="EMBL" id="KAE8143446.1"/>
    </source>
</evidence>
<dbReference type="PANTHER" id="PTHR48050">
    <property type="entry name" value="STEROL 3-BETA-GLUCOSYLTRANSFERASE"/>
    <property type="match status" value="1"/>
</dbReference>
<evidence type="ECO:0000259" key="6">
    <source>
        <dbReference type="Pfam" id="PF06722"/>
    </source>
</evidence>
<dbReference type="AlphaFoldDB" id="A0A5N6TAX5"/>
<dbReference type="FunFam" id="3.40.50.2000:FF:000100">
    <property type="entry name" value="Glycosyltransferase family 1 protein"/>
    <property type="match status" value="1"/>
</dbReference>
<dbReference type="Proteomes" id="UP000325672">
    <property type="component" value="Unassembled WGS sequence"/>
</dbReference>
<sequence>MAAVASTTTGGLSERMGITRLDGWPENGTERFQDDKEKVGFLQDRFNVGTRVLGDGRIDIDIDPHKAHLAGLLKQIQHPDIRSDGRLHHTDHAERRIPNNEVKNFPLQLNIVIQVIGSRGDIQPFVALGRELKSHGHRVRLATHLAFREFVLQGGLEFFSIGGDPTELMAFMVKNPGLLPGLKTIRSGAILRRRREMKEIFNGCWKSCFKMGDGTDLHQIKEDPWSETLDYRQRPFVADVIIANPPSLAHIHCAQRLGIPLHVMFTMPWSPTQSFPHPLAIVHPRNYKPTVANFVSYGVVDIMVWQGLGDILNTLRKNTLALQPIDAITAPSLLHRLHVPHAYLWSPALLPKPPDWDDKIDVCGFGFLPAETSYTPPKELDAFLNAGPKPIYIGFGSIVVDDPVKLTKIVFGAVQKTGQRALVSKGWGNLGAGKVDVPENILIIGNCPHDWLFRHVSCVIHHGGAGTTAAGLSLGRPTIIIPFFGDQQFWGEIVARAGAGPSPIPHKQLTLQNLSDAIGKALEVTTFQRAQAIARNMQEESGVRHGVYSFYRHLDVQSLRCSVVPNRPAAWHLKHTKINLSAFAAAVLVESGKISPDHLVLHRPMEYDTFRDPAGPLTASAQVLLGAIANFVTGLADAPREIVLDIVSAARTMGQPHEHLDHQAACRAAISSLDRSPRENSFERQEIEFELDEHENDEGLRRESPQEGTTDEDSESHVNSIEKVSSIRRKRDLQLEKAKTMSSSMVPSKPPKFNIIHEAMFHGSKMSKKLLKCIIWLPTDVSLSMARGFHNAPKLYNDPMVNDIPQVIGLRSGFRAAGKVLTIVQALAWPSMLTFAQELRDGFYFGITGLGTQPRYGLKHDGVKGLFKGIGKAVGGVVLKPTAGLWGLVGYPLSGMLRDINDSLGKHQRCLIAVGRISQGLQEMRESSVPERAEVSRRWIEIEKDLKKSNKRYSRLYMKDYTHAV</sequence>
<evidence type="ECO:0000313" key="8">
    <source>
        <dbReference type="Proteomes" id="UP000325672"/>
    </source>
</evidence>
<comment type="subcellular location">
    <subcellularLocation>
        <location evidence="1">Endomembrane system</location>
        <topology evidence="1">Peripheral membrane protein</topology>
    </subcellularLocation>
</comment>
<keyword evidence="2" id="KW-0808">Transferase</keyword>
<evidence type="ECO:0000256" key="2">
    <source>
        <dbReference type="ARBA" id="ARBA00022679"/>
    </source>
</evidence>
<dbReference type="InterPro" id="IPR004276">
    <property type="entry name" value="GlycoTrans_28_N"/>
</dbReference>
<dbReference type="GO" id="GO:0016906">
    <property type="term" value="F:sterol 3-beta-glucosyltransferase activity"/>
    <property type="evidence" value="ECO:0007669"/>
    <property type="project" value="UniProtKB-ARBA"/>
</dbReference>
<dbReference type="Pfam" id="PF03033">
    <property type="entry name" value="Glyco_transf_28"/>
    <property type="match status" value="1"/>
</dbReference>
<dbReference type="InterPro" id="IPR002213">
    <property type="entry name" value="UDP_glucos_trans"/>
</dbReference>
<dbReference type="GO" id="GO:0006629">
    <property type="term" value="P:lipid metabolic process"/>
    <property type="evidence" value="ECO:0007669"/>
    <property type="project" value="UniProtKB-KW"/>
</dbReference>
<dbReference type="PANTHER" id="PTHR48050:SF13">
    <property type="entry name" value="STEROL 3-BETA-GLUCOSYLTRANSFERASE UGT80A2"/>
    <property type="match status" value="1"/>
</dbReference>
<reference evidence="7 8" key="1">
    <citation type="submission" date="2019-04" db="EMBL/GenBank/DDBJ databases">
        <title>Friends and foes A comparative genomics study of 23 Aspergillus species from section Flavi.</title>
        <authorList>
            <consortium name="DOE Joint Genome Institute"/>
            <person name="Kjaerbolling I."/>
            <person name="Vesth T."/>
            <person name="Frisvad J.C."/>
            <person name="Nybo J.L."/>
            <person name="Theobald S."/>
            <person name="Kildgaard S."/>
            <person name="Isbrandt T."/>
            <person name="Kuo A."/>
            <person name="Sato A."/>
            <person name="Lyhne E.K."/>
            <person name="Kogle M.E."/>
            <person name="Wiebenga A."/>
            <person name="Kun R.S."/>
            <person name="Lubbers R.J."/>
            <person name="Makela M.R."/>
            <person name="Barry K."/>
            <person name="Chovatia M."/>
            <person name="Clum A."/>
            <person name="Daum C."/>
            <person name="Haridas S."/>
            <person name="He G."/>
            <person name="LaButti K."/>
            <person name="Lipzen A."/>
            <person name="Mondo S."/>
            <person name="Riley R."/>
            <person name="Salamov A."/>
            <person name="Simmons B.A."/>
            <person name="Magnuson J.K."/>
            <person name="Henrissat B."/>
            <person name="Mortensen U.H."/>
            <person name="Larsen T.O."/>
            <person name="Devries R.P."/>
            <person name="Grigoriev I.V."/>
            <person name="Machida M."/>
            <person name="Baker S.E."/>
            <person name="Andersen M.R."/>
        </authorList>
    </citation>
    <scope>NUCLEOTIDE SEQUENCE [LARGE SCALE GENOMIC DNA]</scope>
    <source>
        <strain evidence="7 8">CBS 117625</strain>
    </source>
</reference>
<dbReference type="SUPFAM" id="SSF53756">
    <property type="entry name" value="UDP-Glycosyltransferase/glycogen phosphorylase"/>
    <property type="match status" value="1"/>
</dbReference>
<dbReference type="InterPro" id="IPR050426">
    <property type="entry name" value="Glycosyltransferase_28"/>
</dbReference>
<dbReference type="CDD" id="cd03784">
    <property type="entry name" value="GT1_Gtf-like"/>
    <property type="match status" value="1"/>
</dbReference>
<feature type="domain" description="Glycosyltransferase family 28 N-terminal" evidence="5">
    <location>
        <begin position="111"/>
        <end position="177"/>
    </location>
</feature>
<accession>A0A5N6TAX5</accession>
<evidence type="ECO:0000256" key="1">
    <source>
        <dbReference type="ARBA" id="ARBA00004184"/>
    </source>
</evidence>
<evidence type="ECO:0000256" key="3">
    <source>
        <dbReference type="ARBA" id="ARBA00023098"/>
    </source>
</evidence>
<dbReference type="OrthoDB" id="5835829at2759"/>
<organism evidence="7 8">
    <name type="scientific">Aspergillus pseudotamarii</name>
    <dbReference type="NCBI Taxonomy" id="132259"/>
    <lineage>
        <taxon>Eukaryota</taxon>
        <taxon>Fungi</taxon>
        <taxon>Dikarya</taxon>
        <taxon>Ascomycota</taxon>
        <taxon>Pezizomycotina</taxon>
        <taxon>Eurotiomycetes</taxon>
        <taxon>Eurotiomycetidae</taxon>
        <taxon>Eurotiales</taxon>
        <taxon>Aspergillaceae</taxon>
        <taxon>Aspergillus</taxon>
        <taxon>Aspergillus subgen. Circumdati</taxon>
    </lineage>
</organism>
<feature type="domain" description="Erythromycin biosynthesis protein CIII-like C-terminal" evidence="6">
    <location>
        <begin position="436"/>
        <end position="533"/>
    </location>
</feature>
<dbReference type="GO" id="GO:0012505">
    <property type="term" value="C:endomembrane system"/>
    <property type="evidence" value="ECO:0007669"/>
    <property type="project" value="UniProtKB-SubCell"/>
</dbReference>
<dbReference type="Gene3D" id="3.40.50.2000">
    <property type="entry name" value="Glycogen Phosphorylase B"/>
    <property type="match status" value="2"/>
</dbReference>
<protein>
    <submittedName>
        <fullName evidence="7">Uncharacterized protein</fullName>
    </submittedName>
</protein>
<dbReference type="EMBL" id="ML743552">
    <property type="protein sequence ID" value="KAE8143446.1"/>
    <property type="molecule type" value="Genomic_DNA"/>
</dbReference>
<keyword evidence="8" id="KW-1185">Reference proteome</keyword>
<gene>
    <name evidence="7" type="ORF">BDV38DRAFT_67264</name>
</gene>
<dbReference type="RefSeq" id="XP_031919509.1">
    <property type="nucleotide sequence ID" value="XM_032063748.1"/>
</dbReference>
<dbReference type="GO" id="GO:0005975">
    <property type="term" value="P:carbohydrate metabolic process"/>
    <property type="evidence" value="ECO:0007669"/>
    <property type="project" value="InterPro"/>
</dbReference>
<keyword evidence="3" id="KW-0443">Lipid metabolism</keyword>
<dbReference type="InterPro" id="IPR010610">
    <property type="entry name" value="EryCIII-like_C"/>
</dbReference>
<evidence type="ECO:0000256" key="4">
    <source>
        <dbReference type="SAM" id="MobiDB-lite"/>
    </source>
</evidence>
<dbReference type="Pfam" id="PF06722">
    <property type="entry name" value="EryCIII-like_C"/>
    <property type="match status" value="1"/>
</dbReference>
<proteinExistence type="predicted"/>
<name>A0A5N6TAX5_ASPPS</name>
<evidence type="ECO:0000259" key="5">
    <source>
        <dbReference type="Pfam" id="PF03033"/>
    </source>
</evidence>
<dbReference type="FunFam" id="3.40.50.2000:FF:000009">
    <property type="entry name" value="Sterol 3-beta-glucosyltransferase UGT80A2"/>
    <property type="match status" value="1"/>
</dbReference>
<feature type="region of interest" description="Disordered" evidence="4">
    <location>
        <begin position="689"/>
        <end position="725"/>
    </location>
</feature>
<dbReference type="GeneID" id="43647958"/>